<evidence type="ECO:0000313" key="4">
    <source>
        <dbReference type="Proteomes" id="UP000236379"/>
    </source>
</evidence>
<evidence type="ECO:0000313" key="3">
    <source>
        <dbReference type="EMBL" id="PNY80416.1"/>
    </source>
</evidence>
<evidence type="ECO:0000256" key="2">
    <source>
        <dbReference type="SAM" id="SignalP"/>
    </source>
</evidence>
<evidence type="ECO:0000256" key="1">
    <source>
        <dbReference type="SAM" id="MobiDB-lite"/>
    </source>
</evidence>
<feature type="compositionally biased region" description="Pro residues" evidence="1">
    <location>
        <begin position="23"/>
        <end position="42"/>
    </location>
</feature>
<comment type="caution">
    <text evidence="3">The sequence shown here is derived from an EMBL/GenBank/DDBJ whole genome shotgun (WGS) entry which is preliminary data.</text>
</comment>
<dbReference type="RefSeq" id="WP_103310038.1">
    <property type="nucleotide sequence ID" value="NZ_PPPD01000001.1"/>
</dbReference>
<proteinExistence type="predicted"/>
<dbReference type="Proteomes" id="UP000236379">
    <property type="component" value="Unassembled WGS sequence"/>
</dbReference>
<feature type="region of interest" description="Disordered" evidence="1">
    <location>
        <begin position="21"/>
        <end position="45"/>
    </location>
</feature>
<accession>A0A2K3UV63</accession>
<feature type="chain" id="PRO_5014421327" evidence="2">
    <location>
        <begin position="28"/>
        <end position="192"/>
    </location>
</feature>
<keyword evidence="2" id="KW-0732">Signal</keyword>
<gene>
    <name evidence="3" type="ORF">CVO96_02660</name>
</gene>
<feature type="signal peptide" evidence="2">
    <location>
        <begin position="1"/>
        <end position="27"/>
    </location>
</feature>
<feature type="region of interest" description="Disordered" evidence="1">
    <location>
        <begin position="144"/>
        <end position="192"/>
    </location>
</feature>
<name>A0A2K3UV63_9DEIO</name>
<dbReference type="OrthoDB" id="72700at2"/>
<dbReference type="EMBL" id="PPPD01000001">
    <property type="protein sequence ID" value="PNY80416.1"/>
    <property type="molecule type" value="Genomic_DNA"/>
</dbReference>
<dbReference type="AlphaFoldDB" id="A0A2K3UV63"/>
<protein>
    <submittedName>
        <fullName evidence="3">Uncharacterized protein</fullName>
    </submittedName>
</protein>
<keyword evidence="4" id="KW-1185">Reference proteome</keyword>
<reference evidence="3 4" key="1">
    <citation type="submission" date="2018-01" db="EMBL/GenBank/DDBJ databases">
        <title>Deinococcus koreensis sp. nov., a radiation-resistant bacterium isolated from river water.</title>
        <authorList>
            <person name="Choi A."/>
        </authorList>
    </citation>
    <scope>NUCLEOTIDE SEQUENCE [LARGE SCALE GENOMIC DNA]</scope>
    <source>
        <strain evidence="3 4">SJW1-2</strain>
    </source>
</reference>
<organism evidence="3 4">
    <name type="scientific">Deinococcus koreensis</name>
    <dbReference type="NCBI Taxonomy" id="2054903"/>
    <lineage>
        <taxon>Bacteria</taxon>
        <taxon>Thermotogati</taxon>
        <taxon>Deinococcota</taxon>
        <taxon>Deinococci</taxon>
        <taxon>Deinococcales</taxon>
        <taxon>Deinococcaceae</taxon>
        <taxon>Deinococcus</taxon>
    </lineage>
</organism>
<feature type="compositionally biased region" description="Basic and acidic residues" evidence="1">
    <location>
        <begin position="144"/>
        <end position="180"/>
    </location>
</feature>
<sequence>MNVRALAVLSVLSLPLAAAQTAPPVPATPPAPTAPAPTPLPGHVPAGLTTTWTAFLAGGGTAELLGADGSVIGSVNADGTVTLSGTLTLSDVKAVRVTPPTGQGDATTFALTRDLSRPGAIKLAWTGPNGKLQSLPLPALLHRQADGKAADKPREEATAPAETEDRDKAAGGKKAGEAPKEPPAQGKGKGKK</sequence>